<protein>
    <submittedName>
        <fullName evidence="2">Uncharacterized protein</fullName>
    </submittedName>
</protein>
<dbReference type="Proteomes" id="UP000286415">
    <property type="component" value="Unassembled WGS sequence"/>
</dbReference>
<proteinExistence type="predicted"/>
<dbReference type="EMBL" id="NIRI02000013">
    <property type="protein sequence ID" value="KAG5452961.1"/>
    <property type="molecule type" value="Genomic_DNA"/>
</dbReference>
<accession>A0A8T1MW26</accession>
<feature type="region of interest" description="Disordered" evidence="1">
    <location>
        <begin position="1"/>
        <end position="33"/>
    </location>
</feature>
<evidence type="ECO:0000313" key="3">
    <source>
        <dbReference type="Proteomes" id="UP000286415"/>
    </source>
</evidence>
<feature type="compositionally biased region" description="Basic and acidic residues" evidence="1">
    <location>
        <begin position="22"/>
        <end position="33"/>
    </location>
</feature>
<gene>
    <name evidence="2" type="ORF">CSKR_202358</name>
</gene>
<name>A0A8T1MW26_CLOSI</name>
<evidence type="ECO:0000256" key="1">
    <source>
        <dbReference type="SAM" id="MobiDB-lite"/>
    </source>
</evidence>
<reference evidence="2 3" key="2">
    <citation type="journal article" date="2021" name="Genomics">
        <title>High-quality reference genome for Clonorchis sinensis.</title>
        <authorList>
            <person name="Young N.D."/>
            <person name="Stroehlein A.J."/>
            <person name="Kinkar L."/>
            <person name="Wang T."/>
            <person name="Sohn W.M."/>
            <person name="Chang B.C.H."/>
            <person name="Kaur P."/>
            <person name="Weisz D."/>
            <person name="Dudchenko O."/>
            <person name="Aiden E.L."/>
            <person name="Korhonen P.K."/>
            <person name="Gasser R.B."/>
        </authorList>
    </citation>
    <scope>NUCLEOTIDE SEQUENCE [LARGE SCALE GENOMIC DNA]</scope>
    <source>
        <strain evidence="2">Cs-k2</strain>
    </source>
</reference>
<organism evidence="2 3">
    <name type="scientific">Clonorchis sinensis</name>
    <name type="common">Chinese liver fluke</name>
    <dbReference type="NCBI Taxonomy" id="79923"/>
    <lineage>
        <taxon>Eukaryota</taxon>
        <taxon>Metazoa</taxon>
        <taxon>Spiralia</taxon>
        <taxon>Lophotrochozoa</taxon>
        <taxon>Platyhelminthes</taxon>
        <taxon>Trematoda</taxon>
        <taxon>Digenea</taxon>
        <taxon>Opisthorchiida</taxon>
        <taxon>Opisthorchiata</taxon>
        <taxon>Opisthorchiidae</taxon>
        <taxon>Clonorchis</taxon>
    </lineage>
</organism>
<reference evidence="2 3" key="1">
    <citation type="journal article" date="2018" name="Biotechnol. Adv.">
        <title>Improved genomic resources and new bioinformatic workflow for the carcinogenic parasite Clonorchis sinensis: Biotechnological implications.</title>
        <authorList>
            <person name="Wang D."/>
            <person name="Korhonen P.K."/>
            <person name="Gasser R.B."/>
            <person name="Young N.D."/>
        </authorList>
    </citation>
    <scope>NUCLEOTIDE SEQUENCE [LARGE SCALE GENOMIC DNA]</scope>
    <source>
        <strain evidence="2">Cs-k2</strain>
    </source>
</reference>
<keyword evidence="3" id="KW-1185">Reference proteome</keyword>
<sequence>MQPARTANSVPSEAVSQNGLLSDDRQTLTDPKRSDLLNEAAMSEFLVQMVTFFVEHSLFTDVEPFSTGRHRMCGITFVLPE</sequence>
<feature type="compositionally biased region" description="Polar residues" evidence="1">
    <location>
        <begin position="1"/>
        <end position="20"/>
    </location>
</feature>
<dbReference type="AlphaFoldDB" id="A0A8T1MW26"/>
<comment type="caution">
    <text evidence="2">The sequence shown here is derived from an EMBL/GenBank/DDBJ whole genome shotgun (WGS) entry which is preliminary data.</text>
</comment>
<feature type="non-terminal residue" evidence="2">
    <location>
        <position position="81"/>
    </location>
</feature>
<evidence type="ECO:0000313" key="2">
    <source>
        <dbReference type="EMBL" id="KAG5452961.1"/>
    </source>
</evidence>